<proteinExistence type="inferred from homology"/>
<dbReference type="Pfam" id="PF03171">
    <property type="entry name" value="2OG-FeII_Oxy"/>
    <property type="match status" value="1"/>
</dbReference>
<evidence type="ECO:0000256" key="2">
    <source>
        <dbReference type="ARBA" id="ARBA00022964"/>
    </source>
</evidence>
<feature type="domain" description="Fe2OG dioxygenase" evidence="9">
    <location>
        <begin position="182"/>
        <end position="282"/>
    </location>
</feature>
<evidence type="ECO:0000256" key="3">
    <source>
        <dbReference type="ARBA" id="ARBA00023002"/>
    </source>
</evidence>
<dbReference type="AlphaFoldDB" id="A0A8T1P130"/>
<dbReference type="FunFam" id="2.60.120.330:FF:000021">
    <property type="entry name" value="Gibberellin 2-beta-dioxygenase 8"/>
    <property type="match status" value="1"/>
</dbReference>
<comment type="caution">
    <text evidence="10">The sequence shown here is derived from an EMBL/GenBank/DDBJ whole genome shotgun (WGS) entry which is preliminary data.</text>
</comment>
<evidence type="ECO:0000256" key="1">
    <source>
        <dbReference type="ARBA" id="ARBA00022723"/>
    </source>
</evidence>
<sequence>MDHEPPFQETYKNLLHLPCDHEPKDENVFMVEECDLPMIDLSRLDLERGKCMKEIARAAREWGFFQVVNHGVSKEVLSSLKYEQMKVFRLPFKKKMEDGFLNLSAKSYRWGNSKATSLKQVPWSEAFHFSISDISRMNGYKSLRSAIEAFTMVVSGLAQSLAEILVQILGIESTYFRQNCPPNMSYLRMNRYPPCPFAPEVFGLMPHTDSSFLTILHQDQVGGLQFMKDGKWFRVKPNPEALIVNIGDLFQALSNDVFKSIKHKVVSSGDVERFSVAYFYCPSAEAVIQSCTKPALYKQFSFKEYQQQTQKDVQDTGDKVGLSRFLL</sequence>
<name>A0A8T1P130_CARIL</name>
<dbReference type="GO" id="GO:0045543">
    <property type="term" value="F:gibberellin 2-beta-dioxygenase activity"/>
    <property type="evidence" value="ECO:0007669"/>
    <property type="project" value="UniProtKB-EC"/>
</dbReference>
<gene>
    <name evidence="10" type="ORF">CIPAW_11G184400</name>
</gene>
<dbReference type="InterPro" id="IPR044861">
    <property type="entry name" value="IPNS-like_FE2OG_OXY"/>
</dbReference>
<organism evidence="10 11">
    <name type="scientific">Carya illinoinensis</name>
    <name type="common">Pecan</name>
    <dbReference type="NCBI Taxonomy" id="32201"/>
    <lineage>
        <taxon>Eukaryota</taxon>
        <taxon>Viridiplantae</taxon>
        <taxon>Streptophyta</taxon>
        <taxon>Embryophyta</taxon>
        <taxon>Tracheophyta</taxon>
        <taxon>Spermatophyta</taxon>
        <taxon>Magnoliopsida</taxon>
        <taxon>eudicotyledons</taxon>
        <taxon>Gunneridae</taxon>
        <taxon>Pentapetalae</taxon>
        <taxon>rosids</taxon>
        <taxon>fabids</taxon>
        <taxon>Fagales</taxon>
        <taxon>Juglandaceae</taxon>
        <taxon>Carya</taxon>
    </lineage>
</organism>
<comment type="similarity">
    <text evidence="6">Belongs to the iron/ascorbate-dependent oxidoreductase family. GA2OX subfamily.</text>
</comment>
<dbReference type="EC" id="1.14.11.13" evidence="7"/>
<dbReference type="Proteomes" id="UP000811609">
    <property type="component" value="Chromosome 11"/>
</dbReference>
<evidence type="ECO:0000256" key="6">
    <source>
        <dbReference type="ARBA" id="ARBA00061282"/>
    </source>
</evidence>
<keyword evidence="11" id="KW-1185">Reference proteome</keyword>
<keyword evidence="4 8" id="KW-0408">Iron</keyword>
<evidence type="ECO:0000256" key="4">
    <source>
        <dbReference type="ARBA" id="ARBA00023004"/>
    </source>
</evidence>
<dbReference type="Pfam" id="PF14226">
    <property type="entry name" value="DIOX_N"/>
    <property type="match status" value="1"/>
</dbReference>
<dbReference type="EMBL" id="CM031819">
    <property type="protein sequence ID" value="KAG6637529.1"/>
    <property type="molecule type" value="Genomic_DNA"/>
</dbReference>
<dbReference type="PANTHER" id="PTHR47990">
    <property type="entry name" value="2-OXOGLUTARATE (2OG) AND FE(II)-DEPENDENT OXYGENASE SUPERFAMILY PROTEIN-RELATED"/>
    <property type="match status" value="1"/>
</dbReference>
<dbReference type="PROSITE" id="PS51471">
    <property type="entry name" value="FE2OG_OXY"/>
    <property type="match status" value="1"/>
</dbReference>
<evidence type="ECO:0000256" key="7">
    <source>
        <dbReference type="ARBA" id="ARBA00066708"/>
    </source>
</evidence>
<evidence type="ECO:0000256" key="8">
    <source>
        <dbReference type="RuleBase" id="RU003682"/>
    </source>
</evidence>
<evidence type="ECO:0000259" key="9">
    <source>
        <dbReference type="PROSITE" id="PS51471"/>
    </source>
</evidence>
<accession>A0A8T1P130</accession>
<evidence type="ECO:0000313" key="10">
    <source>
        <dbReference type="EMBL" id="KAG6637529.1"/>
    </source>
</evidence>
<keyword evidence="1 8" id="KW-0479">Metal-binding</keyword>
<evidence type="ECO:0000256" key="5">
    <source>
        <dbReference type="ARBA" id="ARBA00052204"/>
    </source>
</evidence>
<comment type="catalytic activity">
    <reaction evidence="5">
        <text>gibberellin A1 + 2-oxoglutarate + O2 = gibberellin A8 + succinate + CO2</text>
        <dbReference type="Rhea" id="RHEA:15005"/>
        <dbReference type="ChEBI" id="CHEBI:15379"/>
        <dbReference type="ChEBI" id="CHEBI:16526"/>
        <dbReference type="ChEBI" id="CHEBI:16810"/>
        <dbReference type="ChEBI" id="CHEBI:30031"/>
        <dbReference type="ChEBI" id="CHEBI:58524"/>
        <dbReference type="ChEBI" id="CHEBI:58594"/>
        <dbReference type="EC" id="1.14.11.13"/>
    </reaction>
</comment>
<keyword evidence="3 8" id="KW-0560">Oxidoreductase</keyword>
<dbReference type="GO" id="GO:0046872">
    <property type="term" value="F:metal ion binding"/>
    <property type="evidence" value="ECO:0007669"/>
    <property type="project" value="UniProtKB-KW"/>
</dbReference>
<keyword evidence="2" id="KW-0223">Dioxygenase</keyword>
<evidence type="ECO:0000313" key="11">
    <source>
        <dbReference type="Proteomes" id="UP000811609"/>
    </source>
</evidence>
<dbReference type="InterPro" id="IPR050231">
    <property type="entry name" value="Iron_ascorbate_oxido_reductase"/>
</dbReference>
<dbReference type="InterPro" id="IPR026992">
    <property type="entry name" value="DIOX_N"/>
</dbReference>
<reference evidence="10" key="1">
    <citation type="submission" date="2020-12" db="EMBL/GenBank/DDBJ databases">
        <title>WGS assembly of Carya illinoinensis cv. Pawnee.</title>
        <authorList>
            <person name="Platts A."/>
            <person name="Shu S."/>
            <person name="Wright S."/>
            <person name="Barry K."/>
            <person name="Edger P."/>
            <person name="Pires J.C."/>
            <person name="Schmutz J."/>
        </authorList>
    </citation>
    <scope>NUCLEOTIDE SEQUENCE</scope>
    <source>
        <tissue evidence="10">Leaf</tissue>
    </source>
</reference>
<dbReference type="InterPro" id="IPR005123">
    <property type="entry name" value="Oxoglu/Fe-dep_dioxygenase_dom"/>
</dbReference>
<dbReference type="GO" id="GO:0009685">
    <property type="term" value="P:gibberellin metabolic process"/>
    <property type="evidence" value="ECO:0007669"/>
    <property type="project" value="UniProtKB-ARBA"/>
</dbReference>
<protein>
    <recommendedName>
        <fullName evidence="7">gibberellin 2beta-dioxygenase</fullName>
        <ecNumber evidence="7">1.14.11.13</ecNumber>
    </recommendedName>
</protein>